<dbReference type="Pfam" id="PF08031">
    <property type="entry name" value="BBE"/>
    <property type="match status" value="1"/>
</dbReference>
<accession>A0A3N7IYP6</accession>
<name>A0A3N7IYP6_9BURK</name>
<dbReference type="PROSITE" id="PS51387">
    <property type="entry name" value="FAD_PCMH"/>
    <property type="match status" value="1"/>
</dbReference>
<dbReference type="AlphaFoldDB" id="A0A3N7IYP6"/>
<dbReference type="Gene3D" id="3.30.465.10">
    <property type="match status" value="1"/>
</dbReference>
<dbReference type="InterPro" id="IPR050416">
    <property type="entry name" value="FAD-linked_Oxidoreductase"/>
</dbReference>
<dbReference type="SUPFAM" id="SSF56176">
    <property type="entry name" value="FAD-binding/transporter-associated domain-like"/>
    <property type="match status" value="1"/>
</dbReference>
<reference evidence="8 9" key="1">
    <citation type="submission" date="2018-08" db="EMBL/GenBank/DDBJ databases">
        <authorList>
            <person name="Khan S.A."/>
            <person name="Jeon C.O."/>
            <person name="Chun B.H."/>
            <person name="Jeong S.E."/>
        </authorList>
    </citation>
    <scope>NUCLEOTIDE SEQUENCE [LARGE SCALE GENOMIC DNA]</scope>
    <source>
        <strain evidence="8 9">S-16</strain>
    </source>
</reference>
<comment type="cofactor">
    <cofactor evidence="1">
        <name>FAD</name>
        <dbReference type="ChEBI" id="CHEBI:57692"/>
    </cofactor>
</comment>
<keyword evidence="3" id="KW-0285">Flavoprotein</keyword>
<reference evidence="8 9" key="2">
    <citation type="submission" date="2018-12" db="EMBL/GenBank/DDBJ databases">
        <title>Rhizobacter gummiphilus sp. nov., a rubber-degrading bacterium isolated from the soil of a botanical garden in Japan.</title>
        <authorList>
            <person name="Shunsuke S.S."/>
        </authorList>
    </citation>
    <scope>NUCLEOTIDE SEQUENCE [LARGE SCALE GENOMIC DNA]</scope>
    <source>
        <strain evidence="8 9">S-16</strain>
    </source>
</reference>
<dbReference type="InterPro" id="IPR016166">
    <property type="entry name" value="FAD-bd_PCMH"/>
</dbReference>
<dbReference type="GO" id="GO:0071949">
    <property type="term" value="F:FAD binding"/>
    <property type="evidence" value="ECO:0007669"/>
    <property type="project" value="InterPro"/>
</dbReference>
<evidence type="ECO:0000256" key="4">
    <source>
        <dbReference type="ARBA" id="ARBA00022827"/>
    </source>
</evidence>
<dbReference type="Gene3D" id="3.40.462.20">
    <property type="match status" value="1"/>
</dbReference>
<organism evidence="8 9">
    <name type="scientific">Piscinibacter terrae</name>
    <dbReference type="NCBI Taxonomy" id="2496871"/>
    <lineage>
        <taxon>Bacteria</taxon>
        <taxon>Pseudomonadati</taxon>
        <taxon>Pseudomonadota</taxon>
        <taxon>Betaproteobacteria</taxon>
        <taxon>Burkholderiales</taxon>
        <taxon>Sphaerotilaceae</taxon>
        <taxon>Piscinibacter</taxon>
    </lineage>
</organism>
<keyword evidence="9" id="KW-1185">Reference proteome</keyword>
<comment type="similarity">
    <text evidence="2">Belongs to the oxygen-dependent FAD-linked oxidoreductase family.</text>
</comment>
<keyword evidence="4" id="KW-0274">FAD</keyword>
<dbReference type="Proteomes" id="UP000267464">
    <property type="component" value="Unassembled WGS sequence"/>
</dbReference>
<gene>
    <name evidence="8" type="ORF">DZC73_17260</name>
</gene>
<evidence type="ECO:0000256" key="6">
    <source>
        <dbReference type="SAM" id="MobiDB-lite"/>
    </source>
</evidence>
<dbReference type="PANTHER" id="PTHR42973">
    <property type="entry name" value="BINDING OXIDOREDUCTASE, PUTATIVE (AFU_ORTHOLOGUE AFUA_1G17690)-RELATED"/>
    <property type="match status" value="1"/>
</dbReference>
<dbReference type="Pfam" id="PF01565">
    <property type="entry name" value="FAD_binding_4"/>
    <property type="match status" value="1"/>
</dbReference>
<evidence type="ECO:0000256" key="2">
    <source>
        <dbReference type="ARBA" id="ARBA00005466"/>
    </source>
</evidence>
<proteinExistence type="inferred from homology"/>
<dbReference type="Gene3D" id="3.30.43.10">
    <property type="entry name" value="Uridine Diphospho-n-acetylenolpyruvylglucosamine Reductase, domain 2"/>
    <property type="match status" value="1"/>
</dbReference>
<keyword evidence="5" id="KW-0560">Oxidoreductase</keyword>
<protein>
    <submittedName>
        <fullName evidence="8">FAD-binding oxidoreductase</fullName>
    </submittedName>
</protein>
<feature type="domain" description="FAD-binding PCMH-type" evidence="7">
    <location>
        <begin position="76"/>
        <end position="245"/>
    </location>
</feature>
<dbReference type="GO" id="GO:0016491">
    <property type="term" value="F:oxidoreductase activity"/>
    <property type="evidence" value="ECO:0007669"/>
    <property type="project" value="UniProtKB-KW"/>
</dbReference>
<dbReference type="EMBL" id="QUSW01000004">
    <property type="protein sequence ID" value="RQP23862.1"/>
    <property type="molecule type" value="Genomic_DNA"/>
</dbReference>
<dbReference type="PANTHER" id="PTHR42973:SF39">
    <property type="entry name" value="FAD-BINDING PCMH-TYPE DOMAIN-CONTAINING PROTEIN"/>
    <property type="match status" value="1"/>
</dbReference>
<dbReference type="InterPro" id="IPR016169">
    <property type="entry name" value="FAD-bd_PCMH_sub2"/>
</dbReference>
<evidence type="ECO:0000256" key="5">
    <source>
        <dbReference type="ARBA" id="ARBA00023002"/>
    </source>
</evidence>
<evidence type="ECO:0000256" key="3">
    <source>
        <dbReference type="ARBA" id="ARBA00022630"/>
    </source>
</evidence>
<dbReference type="InterPro" id="IPR036318">
    <property type="entry name" value="FAD-bd_PCMH-like_sf"/>
</dbReference>
<evidence type="ECO:0000313" key="8">
    <source>
        <dbReference type="EMBL" id="RQP23862.1"/>
    </source>
</evidence>
<dbReference type="PROSITE" id="PS51257">
    <property type="entry name" value="PROKAR_LIPOPROTEIN"/>
    <property type="match status" value="1"/>
</dbReference>
<evidence type="ECO:0000259" key="7">
    <source>
        <dbReference type="PROSITE" id="PS51387"/>
    </source>
</evidence>
<dbReference type="InterPro" id="IPR012951">
    <property type="entry name" value="BBE"/>
</dbReference>
<evidence type="ECO:0000313" key="9">
    <source>
        <dbReference type="Proteomes" id="UP000267464"/>
    </source>
</evidence>
<dbReference type="InterPro" id="IPR016167">
    <property type="entry name" value="FAD-bd_PCMH_sub1"/>
</dbReference>
<dbReference type="InterPro" id="IPR006094">
    <property type="entry name" value="Oxid_FAD_bind_N"/>
</dbReference>
<comment type="caution">
    <text evidence="8">The sequence shown here is derived from an EMBL/GenBank/DDBJ whole genome shotgun (WGS) entry which is preliminary data.</text>
</comment>
<feature type="region of interest" description="Disordered" evidence="6">
    <location>
        <begin position="23"/>
        <end position="43"/>
    </location>
</feature>
<evidence type="ECO:0000256" key="1">
    <source>
        <dbReference type="ARBA" id="ARBA00001974"/>
    </source>
</evidence>
<sequence>MDRRRFIGWMGAATAASLASCGGGGGSSAGPAPSPAPPPATGLDWTGLSNGLDGKLILPGNPLYAQAAAVANKRYEAVQPQAVARCASPDDVKEVLAFVRSNQLAVTPRCGGHSFGGYSTGTGVVLDVTPMNAIQVNGNGTCTIGAGARLADVYDQLTAQGVSIPTGTCPTVGISGITMGGGISFMDRKYGLTCDNLVSARMVTADGRLLDVSETQEPDLFWALRGGGGGNFGVVTSFTFKTHAAQDLTEFSAGYAFSDLHKVLDTWQTWQQGLPDEIWSFLVFSFYASNQPPSATLYGVSLLDEAALLPYWNAFKTATGVTPAFTSTGRKSYRDVMLAGCGSRTVSQCHMVGLTPDGNMTPYYFASTSDYFNQPLPSQGIDTLLTSMDNARTAGITGQVLLDVMGGALGRVAKDATAFWHRDALFSAEYYMDAPPNAPATWHHDLRTAMKPWSSGGAYVNYIDPLITDWQAAYYGSNYAKLVQVKAAYDPNELFKFAQGIPSK</sequence>